<reference evidence="3 4" key="1">
    <citation type="submission" date="2024-07" db="EMBL/GenBank/DDBJ databases">
        <authorList>
            <person name="Akdeniz Z."/>
        </authorList>
    </citation>
    <scope>NUCLEOTIDE SEQUENCE [LARGE SCALE GENOMIC DNA]</scope>
</reference>
<dbReference type="InterPro" id="IPR025875">
    <property type="entry name" value="Leu-rich_rpt_4"/>
</dbReference>
<organism evidence="3 4">
    <name type="scientific">Hexamita inflata</name>
    <dbReference type="NCBI Taxonomy" id="28002"/>
    <lineage>
        <taxon>Eukaryota</taxon>
        <taxon>Metamonada</taxon>
        <taxon>Diplomonadida</taxon>
        <taxon>Hexamitidae</taxon>
        <taxon>Hexamitinae</taxon>
        <taxon>Hexamita</taxon>
    </lineage>
</organism>
<protein>
    <submittedName>
        <fullName evidence="3">CotH_kinase family protein</fullName>
    </submittedName>
</protein>
<evidence type="ECO:0000313" key="4">
    <source>
        <dbReference type="Proteomes" id="UP001642409"/>
    </source>
</evidence>
<dbReference type="Pfam" id="PF12799">
    <property type="entry name" value="LRR_4"/>
    <property type="match status" value="1"/>
</dbReference>
<accession>A0ABP1KY55</accession>
<keyword evidence="2" id="KW-0677">Repeat</keyword>
<dbReference type="PANTHER" id="PTHR46652:SF3">
    <property type="entry name" value="LEUCINE-RICH REPEAT-CONTAINING PROTEIN 9"/>
    <property type="match status" value="1"/>
</dbReference>
<dbReference type="EMBL" id="CAXDID020000295">
    <property type="protein sequence ID" value="CAL6072367.1"/>
    <property type="molecule type" value="Genomic_DNA"/>
</dbReference>
<dbReference type="PANTHER" id="PTHR46652">
    <property type="entry name" value="LEUCINE-RICH REPEAT AND IQ DOMAIN-CONTAINING PROTEIN 1-RELATED"/>
    <property type="match status" value="1"/>
</dbReference>
<comment type="caution">
    <text evidence="3">The sequence shown here is derived from an EMBL/GenBank/DDBJ whole genome shotgun (WGS) entry which is preliminary data.</text>
</comment>
<dbReference type="InterPro" id="IPR032675">
    <property type="entry name" value="LRR_dom_sf"/>
</dbReference>
<name>A0ABP1KY55_9EUKA</name>
<evidence type="ECO:0000313" key="3">
    <source>
        <dbReference type="EMBL" id="CAL6072367.1"/>
    </source>
</evidence>
<keyword evidence="1" id="KW-0433">Leucine-rich repeat</keyword>
<dbReference type="SUPFAM" id="SSF52058">
    <property type="entry name" value="L domain-like"/>
    <property type="match status" value="1"/>
</dbReference>
<gene>
    <name evidence="3" type="ORF">HINF_LOCUS55589</name>
</gene>
<evidence type="ECO:0000256" key="1">
    <source>
        <dbReference type="ARBA" id="ARBA00022614"/>
    </source>
</evidence>
<dbReference type="Gene3D" id="3.80.10.10">
    <property type="entry name" value="Ribonuclease Inhibitor"/>
    <property type="match status" value="1"/>
</dbReference>
<dbReference type="PROSITE" id="PS51450">
    <property type="entry name" value="LRR"/>
    <property type="match status" value="3"/>
</dbReference>
<dbReference type="Proteomes" id="UP001642409">
    <property type="component" value="Unassembled WGS sequence"/>
</dbReference>
<proteinExistence type="predicted"/>
<keyword evidence="4" id="KW-1185">Reference proteome</keyword>
<sequence length="187" mass="21887">MNASSEYNMKMGGKYHIKIQNKFLKIFQDVELHSLTFLEQFDIQSLKILCCENVEPSLINSSITQLDIQMCDIESIDGLQLENLLELNLQQNKLTQIQSIKKFINLQKMTISDNQLINLSGIETLKLLKFLNLSYCQIKDISILKNMSCLQELDVSRNREIDLQPLQFMTQQQGRQYYYFDIGVEYK</sequence>
<dbReference type="InterPro" id="IPR001611">
    <property type="entry name" value="Leu-rich_rpt"/>
</dbReference>
<evidence type="ECO:0000256" key="2">
    <source>
        <dbReference type="ARBA" id="ARBA00022737"/>
    </source>
</evidence>
<dbReference type="InterPro" id="IPR050836">
    <property type="entry name" value="SDS22/Internalin_LRR"/>
</dbReference>